<reference evidence="5 6" key="1">
    <citation type="submission" date="2021-03" db="EMBL/GenBank/DDBJ databases">
        <title>Genomic Encyclopedia of Type Strains, Phase IV (KMG-IV): sequencing the most valuable type-strain genomes for metagenomic binning, comparative biology and taxonomic classification.</title>
        <authorList>
            <person name="Goeker M."/>
        </authorList>
    </citation>
    <scope>NUCLEOTIDE SEQUENCE [LARGE SCALE GENOMIC DNA]</scope>
    <source>
        <strain evidence="5 6">DSM 15596</strain>
    </source>
</reference>
<sequence>MERFIYKKACGITALSASFTDFKYKKHYHEEYALGVTLRGIQKYSLDGSQQASYQSGVMLFHPEQSHDGWSQERTGIDYVMIYIHPQLFHELIQKRDIIRFHTPIVYHAGLRQSILNVTRAIFTGKPEALCSELLLRLAGHFNEDILRFECKRDSGFAKKAKALMQEHLDHVLRLDEISLAFGMSKYQFIRSFKANTGMSPYQYYLNCKVERAKHLIEDSRDVYLAVSQCGFTDLAHLNRHFKNVYGTTAYDYMSIWSDNLFLVRMDNMQGKEAVSIGGR</sequence>
<dbReference type="InterPro" id="IPR037923">
    <property type="entry name" value="HTH-like"/>
</dbReference>
<evidence type="ECO:0000256" key="1">
    <source>
        <dbReference type="ARBA" id="ARBA00023015"/>
    </source>
</evidence>
<dbReference type="InterPro" id="IPR003313">
    <property type="entry name" value="AraC-bd"/>
</dbReference>
<evidence type="ECO:0000259" key="4">
    <source>
        <dbReference type="PROSITE" id="PS01124"/>
    </source>
</evidence>
<dbReference type="Pfam" id="PF02311">
    <property type="entry name" value="AraC_binding"/>
    <property type="match status" value="1"/>
</dbReference>
<dbReference type="EMBL" id="JAGGKI010000003">
    <property type="protein sequence ID" value="MBP1892538.1"/>
    <property type="molecule type" value="Genomic_DNA"/>
</dbReference>
<evidence type="ECO:0000256" key="3">
    <source>
        <dbReference type="ARBA" id="ARBA00023163"/>
    </source>
</evidence>
<proteinExistence type="predicted"/>
<dbReference type="InterPro" id="IPR009057">
    <property type="entry name" value="Homeodomain-like_sf"/>
</dbReference>
<protein>
    <submittedName>
        <fullName evidence="5">AraC-like DNA-binding protein</fullName>
    </submittedName>
</protein>
<evidence type="ECO:0000313" key="5">
    <source>
        <dbReference type="EMBL" id="MBP1892538.1"/>
    </source>
</evidence>
<name>A0ABS4F8G3_9BACL</name>
<comment type="caution">
    <text evidence="5">The sequence shown here is derived from an EMBL/GenBank/DDBJ whole genome shotgun (WGS) entry which is preliminary data.</text>
</comment>
<keyword evidence="3" id="KW-0804">Transcription</keyword>
<dbReference type="InterPro" id="IPR050204">
    <property type="entry name" value="AraC_XylS_family_regulators"/>
</dbReference>
<dbReference type="InterPro" id="IPR018060">
    <property type="entry name" value="HTH_AraC"/>
</dbReference>
<keyword evidence="6" id="KW-1185">Reference proteome</keyword>
<dbReference type="GeneID" id="95403648"/>
<dbReference type="SUPFAM" id="SSF51215">
    <property type="entry name" value="Regulatory protein AraC"/>
    <property type="match status" value="1"/>
</dbReference>
<accession>A0ABS4F8G3</accession>
<dbReference type="PANTHER" id="PTHR46796">
    <property type="entry name" value="HTH-TYPE TRANSCRIPTIONAL ACTIVATOR RHAS-RELATED"/>
    <property type="match status" value="1"/>
</dbReference>
<dbReference type="Proteomes" id="UP000706926">
    <property type="component" value="Unassembled WGS sequence"/>
</dbReference>
<dbReference type="Gene3D" id="1.10.10.60">
    <property type="entry name" value="Homeodomain-like"/>
    <property type="match status" value="2"/>
</dbReference>
<organism evidence="5 6">
    <name type="scientific">Paenibacillus lactis</name>
    <dbReference type="NCBI Taxonomy" id="228574"/>
    <lineage>
        <taxon>Bacteria</taxon>
        <taxon>Bacillati</taxon>
        <taxon>Bacillota</taxon>
        <taxon>Bacilli</taxon>
        <taxon>Bacillales</taxon>
        <taxon>Paenibacillaceae</taxon>
        <taxon>Paenibacillus</taxon>
    </lineage>
</organism>
<dbReference type="SMART" id="SM00342">
    <property type="entry name" value="HTH_ARAC"/>
    <property type="match status" value="1"/>
</dbReference>
<dbReference type="PROSITE" id="PS01124">
    <property type="entry name" value="HTH_ARAC_FAMILY_2"/>
    <property type="match status" value="1"/>
</dbReference>
<dbReference type="SUPFAM" id="SSF46689">
    <property type="entry name" value="Homeodomain-like"/>
    <property type="match status" value="2"/>
</dbReference>
<evidence type="ECO:0000256" key="2">
    <source>
        <dbReference type="ARBA" id="ARBA00023125"/>
    </source>
</evidence>
<keyword evidence="2" id="KW-0238">DNA-binding</keyword>
<feature type="domain" description="HTH araC/xylS-type" evidence="4">
    <location>
        <begin position="159"/>
        <end position="256"/>
    </location>
</feature>
<gene>
    <name evidence="5" type="ORF">J2Z18_001614</name>
</gene>
<keyword evidence="1" id="KW-0805">Transcription regulation</keyword>
<evidence type="ECO:0000313" key="6">
    <source>
        <dbReference type="Proteomes" id="UP000706926"/>
    </source>
</evidence>
<dbReference type="RefSeq" id="WP_245255886.1">
    <property type="nucleotide sequence ID" value="NZ_CP139098.1"/>
</dbReference>
<dbReference type="Pfam" id="PF12833">
    <property type="entry name" value="HTH_18"/>
    <property type="match status" value="1"/>
</dbReference>
<dbReference type="PANTHER" id="PTHR46796:SF2">
    <property type="entry name" value="TRANSCRIPTIONAL REGULATORY PROTEIN"/>
    <property type="match status" value="1"/>
</dbReference>